<protein>
    <submittedName>
        <fullName evidence="1">Uncharacterized protein</fullName>
    </submittedName>
</protein>
<dbReference type="AlphaFoldDB" id="A0AAE0MIH7"/>
<dbReference type="Proteomes" id="UP001286456">
    <property type="component" value="Unassembled WGS sequence"/>
</dbReference>
<gene>
    <name evidence="1" type="ORF">B0T19DRAFT_399153</name>
</gene>
<dbReference type="EMBL" id="JAUEPO010000002">
    <property type="protein sequence ID" value="KAK3333470.1"/>
    <property type="molecule type" value="Genomic_DNA"/>
</dbReference>
<proteinExistence type="predicted"/>
<comment type="caution">
    <text evidence="1">The sequence shown here is derived from an EMBL/GenBank/DDBJ whole genome shotgun (WGS) entry which is preliminary data.</text>
</comment>
<name>A0AAE0MIH7_9PEZI</name>
<sequence length="104" mass="11636">MELAASCILVQAARVPVAAHRYRYACYLGTEQQREELACSTRPMHALLVEDRTLVRGFLQEVKIRDWSVPSLGAVIYGVPKPLTLPTFPAIRACRGPRKKKNEG</sequence>
<keyword evidence="2" id="KW-1185">Reference proteome</keyword>
<evidence type="ECO:0000313" key="2">
    <source>
        <dbReference type="Proteomes" id="UP001286456"/>
    </source>
</evidence>
<reference evidence="1" key="2">
    <citation type="submission" date="2023-06" db="EMBL/GenBank/DDBJ databases">
        <authorList>
            <consortium name="Lawrence Berkeley National Laboratory"/>
            <person name="Haridas S."/>
            <person name="Hensen N."/>
            <person name="Bonometti L."/>
            <person name="Westerberg I."/>
            <person name="Brannstrom I.O."/>
            <person name="Guillou S."/>
            <person name="Cros-Aarteil S."/>
            <person name="Calhoun S."/>
            <person name="Kuo A."/>
            <person name="Mondo S."/>
            <person name="Pangilinan J."/>
            <person name="Riley R."/>
            <person name="Labutti K."/>
            <person name="Andreopoulos B."/>
            <person name="Lipzen A."/>
            <person name="Chen C."/>
            <person name="Yanf M."/>
            <person name="Daum C."/>
            <person name="Ng V."/>
            <person name="Clum A."/>
            <person name="Steindorff A."/>
            <person name="Ohm R."/>
            <person name="Martin F."/>
            <person name="Silar P."/>
            <person name="Natvig D."/>
            <person name="Lalanne C."/>
            <person name="Gautier V."/>
            <person name="Ament-Velasquez S.L."/>
            <person name="Kruys A."/>
            <person name="Hutchinson M.I."/>
            <person name="Powell A.J."/>
            <person name="Barry K."/>
            <person name="Miller A.N."/>
            <person name="Grigoriev I.V."/>
            <person name="Debuchy R."/>
            <person name="Gladieux P."/>
            <person name="Thoren M.H."/>
            <person name="Johannesson H."/>
        </authorList>
    </citation>
    <scope>NUCLEOTIDE SEQUENCE</scope>
    <source>
        <strain evidence="1">SMH4131-1</strain>
    </source>
</reference>
<evidence type="ECO:0000313" key="1">
    <source>
        <dbReference type="EMBL" id="KAK3333470.1"/>
    </source>
</evidence>
<organism evidence="1 2">
    <name type="scientific">Cercophora scortea</name>
    <dbReference type="NCBI Taxonomy" id="314031"/>
    <lineage>
        <taxon>Eukaryota</taxon>
        <taxon>Fungi</taxon>
        <taxon>Dikarya</taxon>
        <taxon>Ascomycota</taxon>
        <taxon>Pezizomycotina</taxon>
        <taxon>Sordariomycetes</taxon>
        <taxon>Sordariomycetidae</taxon>
        <taxon>Sordariales</taxon>
        <taxon>Lasiosphaeriaceae</taxon>
        <taxon>Cercophora</taxon>
    </lineage>
</organism>
<reference evidence="1" key="1">
    <citation type="journal article" date="2023" name="Mol. Phylogenet. Evol.">
        <title>Genome-scale phylogeny and comparative genomics of the fungal order Sordariales.</title>
        <authorList>
            <person name="Hensen N."/>
            <person name="Bonometti L."/>
            <person name="Westerberg I."/>
            <person name="Brannstrom I.O."/>
            <person name="Guillou S."/>
            <person name="Cros-Aarteil S."/>
            <person name="Calhoun S."/>
            <person name="Haridas S."/>
            <person name="Kuo A."/>
            <person name="Mondo S."/>
            <person name="Pangilinan J."/>
            <person name="Riley R."/>
            <person name="LaButti K."/>
            <person name="Andreopoulos B."/>
            <person name="Lipzen A."/>
            <person name="Chen C."/>
            <person name="Yan M."/>
            <person name="Daum C."/>
            <person name="Ng V."/>
            <person name="Clum A."/>
            <person name="Steindorff A."/>
            <person name="Ohm R.A."/>
            <person name="Martin F."/>
            <person name="Silar P."/>
            <person name="Natvig D.O."/>
            <person name="Lalanne C."/>
            <person name="Gautier V."/>
            <person name="Ament-Velasquez S.L."/>
            <person name="Kruys A."/>
            <person name="Hutchinson M.I."/>
            <person name="Powell A.J."/>
            <person name="Barry K."/>
            <person name="Miller A.N."/>
            <person name="Grigoriev I.V."/>
            <person name="Debuchy R."/>
            <person name="Gladieux P."/>
            <person name="Hiltunen Thoren M."/>
            <person name="Johannesson H."/>
        </authorList>
    </citation>
    <scope>NUCLEOTIDE SEQUENCE</scope>
    <source>
        <strain evidence="1">SMH4131-1</strain>
    </source>
</reference>
<accession>A0AAE0MIH7</accession>